<sequence length="404" mass="44244">MPHVSTSGSGGARMVPAGRTLAFCTLFVASAASPGCSAPSFLGFCPTTLSSISPLFCKVVIRRCTLRHPGCLWRGRTSRRAFAPAEPLPRRMRSSGSLWVTFCVAGSAGLAASLGDKLFSPRPPRRMWDDVRSEMVRRESDIHWISSCRAMFPGFSSDDGVFEGQRRAKGSAAEPSRSTVHLGWCHGAPGNKYLGRRELPCTTCSRILIVRRRRRLSAHGRFGLRMLPGRSARARALLAGLRLRESRRAAPCTRPAQLRPGRTGARALLLEGPCLLEFRRASVSFNPRLPAHGPRMAAWSGNRKTRVCRNSGSPLRCSDEPAFDFDSSLIFNPPVRPTRSSVFPMSAPGGSSGAGRGRRLPEFRRAAHLQVRRQYPCRRACGSNSLLRRPARKRRAAGAASRSN</sequence>
<proteinExistence type="predicted"/>
<accession>A0ABN9RFE9</accession>
<evidence type="ECO:0000313" key="2">
    <source>
        <dbReference type="Proteomes" id="UP001189429"/>
    </source>
</evidence>
<keyword evidence="2" id="KW-1185">Reference proteome</keyword>
<comment type="caution">
    <text evidence="1">The sequence shown here is derived from an EMBL/GenBank/DDBJ whole genome shotgun (WGS) entry which is preliminary data.</text>
</comment>
<organism evidence="1 2">
    <name type="scientific">Prorocentrum cordatum</name>
    <dbReference type="NCBI Taxonomy" id="2364126"/>
    <lineage>
        <taxon>Eukaryota</taxon>
        <taxon>Sar</taxon>
        <taxon>Alveolata</taxon>
        <taxon>Dinophyceae</taxon>
        <taxon>Prorocentrales</taxon>
        <taxon>Prorocentraceae</taxon>
        <taxon>Prorocentrum</taxon>
    </lineage>
</organism>
<name>A0ABN9RFE9_9DINO</name>
<gene>
    <name evidence="1" type="ORF">PCOR1329_LOCUS20274</name>
</gene>
<protein>
    <submittedName>
        <fullName evidence="1">Uncharacterized protein</fullName>
    </submittedName>
</protein>
<reference evidence="1" key="1">
    <citation type="submission" date="2023-10" db="EMBL/GenBank/DDBJ databases">
        <authorList>
            <person name="Chen Y."/>
            <person name="Shah S."/>
            <person name="Dougan E. K."/>
            <person name="Thang M."/>
            <person name="Chan C."/>
        </authorList>
    </citation>
    <scope>NUCLEOTIDE SEQUENCE [LARGE SCALE GENOMIC DNA]</scope>
</reference>
<evidence type="ECO:0000313" key="1">
    <source>
        <dbReference type="EMBL" id="CAK0817774.1"/>
    </source>
</evidence>
<dbReference type="EMBL" id="CAUYUJ010006557">
    <property type="protein sequence ID" value="CAK0817774.1"/>
    <property type="molecule type" value="Genomic_DNA"/>
</dbReference>
<dbReference type="Proteomes" id="UP001189429">
    <property type="component" value="Unassembled WGS sequence"/>
</dbReference>